<accession>A0ABX1U0J3</accession>
<dbReference type="EMBL" id="SPMY01000099">
    <property type="protein sequence ID" value="NMQ30027.1"/>
    <property type="molecule type" value="Genomic_DNA"/>
</dbReference>
<name>A0ABX1U0J3_9PROT</name>
<dbReference type="Proteomes" id="UP000749010">
    <property type="component" value="Unassembled WGS sequence"/>
</dbReference>
<evidence type="ECO:0000313" key="2">
    <source>
        <dbReference type="Proteomes" id="UP000749010"/>
    </source>
</evidence>
<dbReference type="RefSeq" id="WP_248595636.1">
    <property type="nucleotide sequence ID" value="NZ_SPMY01000099.1"/>
</dbReference>
<sequence length="106" mass="12197">LHRELIRLYGETQWTAIDWQQRLNLRRKPLAQALHAYYSSHRMPHPVKLSTLQRYTGSRNQQAAGFKVKLRAALDELVKLAFLQSYSIEGDTVAVRRTPALPRGGD</sequence>
<proteinExistence type="predicted"/>
<protein>
    <submittedName>
        <fullName evidence="1">TrfA family protein</fullName>
    </submittedName>
</protein>
<organism evidence="1 2">
    <name type="scientific">Candidatus Accumulibacter phosphatis</name>
    <dbReference type="NCBI Taxonomy" id="327160"/>
    <lineage>
        <taxon>Bacteria</taxon>
        <taxon>Pseudomonadati</taxon>
        <taxon>Pseudomonadota</taxon>
        <taxon>Betaproteobacteria</taxon>
        <taxon>Candidatus Accumulibacter</taxon>
    </lineage>
</organism>
<reference evidence="1 2" key="1">
    <citation type="submission" date="2019-03" db="EMBL/GenBank/DDBJ databases">
        <title>Metabolic reconstructions from genomes of highly enriched 'Candidatus Accumulibacter' and 'Candidatus Competibacter' bioreactor populations.</title>
        <authorList>
            <person name="Annavajhala M.K."/>
            <person name="Welles L."/>
            <person name="Abbas B."/>
            <person name="Sorokin D."/>
            <person name="Park H."/>
            <person name="Van Loosdrecht M."/>
            <person name="Chandran K."/>
        </authorList>
    </citation>
    <scope>NUCLEOTIDE SEQUENCE [LARGE SCALE GENOMIC DNA]</scope>
    <source>
        <strain evidence="1 2">SBR_S</strain>
    </source>
</reference>
<keyword evidence="2" id="KW-1185">Reference proteome</keyword>
<comment type="caution">
    <text evidence="1">The sequence shown here is derived from an EMBL/GenBank/DDBJ whole genome shotgun (WGS) entry which is preliminary data.</text>
</comment>
<evidence type="ECO:0000313" key="1">
    <source>
        <dbReference type="EMBL" id="NMQ30027.1"/>
    </source>
</evidence>
<dbReference type="Pfam" id="PF07042">
    <property type="entry name" value="TrfA"/>
    <property type="match status" value="1"/>
</dbReference>
<dbReference type="InterPro" id="IPR010751">
    <property type="entry name" value="TrfA"/>
</dbReference>
<gene>
    <name evidence="1" type="ORF">E4Q23_21075</name>
</gene>
<feature type="non-terminal residue" evidence="1">
    <location>
        <position position="1"/>
    </location>
</feature>